<protein>
    <submittedName>
        <fullName evidence="1">Phage virion morphogenesis protein</fullName>
    </submittedName>
</protein>
<name>A0A792HY84_ECOLX</name>
<dbReference type="EMBL" id="DABDSA010000107">
    <property type="protein sequence ID" value="HAI2144330.1"/>
    <property type="molecule type" value="Genomic_DNA"/>
</dbReference>
<feature type="non-terminal residue" evidence="1">
    <location>
        <position position="37"/>
    </location>
</feature>
<evidence type="ECO:0000313" key="1">
    <source>
        <dbReference type="EMBL" id="HAI2144330.1"/>
    </source>
</evidence>
<dbReference type="AlphaFoldDB" id="A0A792HY84"/>
<dbReference type="Proteomes" id="UP000852798">
    <property type="component" value="Unassembled WGS sequence"/>
</dbReference>
<gene>
    <name evidence="1" type="ORF">HI055_004793</name>
</gene>
<proteinExistence type="predicted"/>
<sequence>MSSIDAAVVVDVARLQRVFARLQFVGGGKDLARSVAA</sequence>
<organism evidence="1">
    <name type="scientific">Escherichia coli</name>
    <dbReference type="NCBI Taxonomy" id="562"/>
    <lineage>
        <taxon>Bacteria</taxon>
        <taxon>Pseudomonadati</taxon>
        <taxon>Pseudomonadota</taxon>
        <taxon>Gammaproteobacteria</taxon>
        <taxon>Enterobacterales</taxon>
        <taxon>Enterobacteriaceae</taxon>
        <taxon>Escherichia</taxon>
    </lineage>
</organism>
<accession>A0A792HY84</accession>
<comment type="caution">
    <text evidence="1">The sequence shown here is derived from an EMBL/GenBank/DDBJ whole genome shotgun (WGS) entry which is preliminary data.</text>
</comment>
<reference evidence="1" key="2">
    <citation type="submission" date="2020-02" db="EMBL/GenBank/DDBJ databases">
        <authorList>
            <consortium name="NCBI Pathogen Detection Project"/>
        </authorList>
    </citation>
    <scope>NUCLEOTIDE SEQUENCE</scope>
    <source>
        <strain evidence="1">BCW_4213</strain>
    </source>
</reference>
<reference evidence="1" key="1">
    <citation type="journal article" date="2018" name="Genome Biol.">
        <title>SKESA: strategic k-mer extension for scrupulous assemblies.</title>
        <authorList>
            <person name="Souvorov A."/>
            <person name="Agarwala R."/>
            <person name="Lipman D.J."/>
        </authorList>
    </citation>
    <scope>NUCLEOTIDE SEQUENCE [LARGE SCALE GENOMIC DNA]</scope>
    <source>
        <strain evidence="1">BCW_4213</strain>
    </source>
</reference>